<evidence type="ECO:0000256" key="9">
    <source>
        <dbReference type="ARBA" id="ARBA00023136"/>
    </source>
</evidence>
<keyword evidence="9 11" id="KW-0472">Membrane</keyword>
<evidence type="ECO:0000313" key="15">
    <source>
        <dbReference type="Proteomes" id="UP000315439"/>
    </source>
</evidence>
<keyword evidence="15" id="KW-1185">Reference proteome</keyword>
<dbReference type="GO" id="GO:0009306">
    <property type="term" value="P:protein secretion"/>
    <property type="evidence" value="ECO:0007669"/>
    <property type="project" value="InterPro"/>
</dbReference>
<protein>
    <submittedName>
        <fullName evidence="14">General secretion pathway protein GspK</fullName>
    </submittedName>
</protein>
<comment type="similarity">
    <text evidence="2">Belongs to the GSP K family.</text>
</comment>
<feature type="region of interest" description="Disordered" evidence="10">
    <location>
        <begin position="149"/>
        <end position="197"/>
    </location>
</feature>
<dbReference type="OrthoDB" id="9788973at2"/>
<keyword evidence="6 11" id="KW-0812">Transmembrane</keyword>
<evidence type="ECO:0000259" key="13">
    <source>
        <dbReference type="Pfam" id="PF21687"/>
    </source>
</evidence>
<feature type="transmembrane region" description="Helical" evidence="11">
    <location>
        <begin position="41"/>
        <end position="59"/>
    </location>
</feature>
<dbReference type="PANTHER" id="PTHR38831:SF1">
    <property type="entry name" value="TYPE II SECRETION SYSTEM PROTEIN K-RELATED"/>
    <property type="match status" value="1"/>
</dbReference>
<dbReference type="AlphaFoldDB" id="A0A545U7Q6"/>
<evidence type="ECO:0000256" key="4">
    <source>
        <dbReference type="ARBA" id="ARBA00022475"/>
    </source>
</evidence>
<evidence type="ECO:0000256" key="1">
    <source>
        <dbReference type="ARBA" id="ARBA00004533"/>
    </source>
</evidence>
<organism evidence="14 15">
    <name type="scientific">Aliikangiella coralliicola</name>
    <dbReference type="NCBI Taxonomy" id="2592383"/>
    <lineage>
        <taxon>Bacteria</taxon>
        <taxon>Pseudomonadati</taxon>
        <taxon>Pseudomonadota</taxon>
        <taxon>Gammaproteobacteria</taxon>
        <taxon>Oceanospirillales</taxon>
        <taxon>Pleioneaceae</taxon>
        <taxon>Aliikangiella</taxon>
    </lineage>
</organism>
<evidence type="ECO:0000313" key="14">
    <source>
        <dbReference type="EMBL" id="TQV85499.1"/>
    </source>
</evidence>
<dbReference type="Proteomes" id="UP000315439">
    <property type="component" value="Unassembled WGS sequence"/>
</dbReference>
<evidence type="ECO:0000256" key="11">
    <source>
        <dbReference type="SAM" id="Phobius"/>
    </source>
</evidence>
<evidence type="ECO:0000256" key="8">
    <source>
        <dbReference type="ARBA" id="ARBA00022989"/>
    </source>
</evidence>
<dbReference type="Gene3D" id="1.10.40.60">
    <property type="entry name" value="EpsJ-like"/>
    <property type="match status" value="1"/>
</dbReference>
<feature type="domain" description="T2SS protein K first SAM-like" evidence="13">
    <location>
        <begin position="137"/>
        <end position="289"/>
    </location>
</feature>
<name>A0A545U7Q6_9GAMM</name>
<dbReference type="SUPFAM" id="SSF54523">
    <property type="entry name" value="Pili subunits"/>
    <property type="match status" value="1"/>
</dbReference>
<comment type="subcellular location">
    <subcellularLocation>
        <location evidence="1">Cell inner membrane</location>
    </subcellularLocation>
</comment>
<keyword evidence="7" id="KW-0653">Protein transport</keyword>
<dbReference type="Pfam" id="PF21687">
    <property type="entry name" value="T2SSK_1st"/>
    <property type="match status" value="1"/>
</dbReference>
<accession>A0A545U7Q6</accession>
<feature type="domain" description="T2SS protein K second SAM-like" evidence="12">
    <location>
        <begin position="295"/>
        <end position="350"/>
    </location>
</feature>
<comment type="caution">
    <text evidence="14">The sequence shown here is derived from an EMBL/GenBank/DDBJ whole genome shotgun (WGS) entry which is preliminary data.</text>
</comment>
<evidence type="ECO:0000259" key="12">
    <source>
        <dbReference type="Pfam" id="PF03934"/>
    </source>
</evidence>
<evidence type="ECO:0000256" key="7">
    <source>
        <dbReference type="ARBA" id="ARBA00022927"/>
    </source>
</evidence>
<dbReference type="NCBIfam" id="NF037980">
    <property type="entry name" value="T2SS_GspK"/>
    <property type="match status" value="1"/>
</dbReference>
<dbReference type="InterPro" id="IPR049031">
    <property type="entry name" value="T2SSK_SAM-like_1st"/>
</dbReference>
<dbReference type="InterPro" id="IPR045584">
    <property type="entry name" value="Pilin-like"/>
</dbReference>
<dbReference type="RefSeq" id="WP_142933176.1">
    <property type="nucleotide sequence ID" value="NZ_ML660168.1"/>
</dbReference>
<evidence type="ECO:0000256" key="6">
    <source>
        <dbReference type="ARBA" id="ARBA00022692"/>
    </source>
</evidence>
<dbReference type="GO" id="GO:0005886">
    <property type="term" value="C:plasma membrane"/>
    <property type="evidence" value="ECO:0007669"/>
    <property type="project" value="UniProtKB-SubCell"/>
</dbReference>
<dbReference type="PANTHER" id="PTHR38831">
    <property type="entry name" value="TYPE II SECRETION SYSTEM PROTEIN K"/>
    <property type="match status" value="1"/>
</dbReference>
<dbReference type="Pfam" id="PF03934">
    <property type="entry name" value="T2SSK"/>
    <property type="match status" value="1"/>
</dbReference>
<evidence type="ECO:0000256" key="2">
    <source>
        <dbReference type="ARBA" id="ARBA00007246"/>
    </source>
</evidence>
<dbReference type="EMBL" id="VIKS01000012">
    <property type="protein sequence ID" value="TQV85499.1"/>
    <property type="molecule type" value="Genomic_DNA"/>
</dbReference>
<dbReference type="InterPro" id="IPR049179">
    <property type="entry name" value="T2SSK_SAM-like_2nd"/>
</dbReference>
<proteinExistence type="inferred from homology"/>
<reference evidence="14 15" key="1">
    <citation type="submission" date="2019-07" db="EMBL/GenBank/DDBJ databases">
        <title>Draft genome for Aliikangiella sp. M105.</title>
        <authorList>
            <person name="Wang G."/>
        </authorList>
    </citation>
    <scope>NUCLEOTIDE SEQUENCE [LARGE SCALE GENOMIC DNA]</scope>
    <source>
        <strain evidence="14 15">M105</strain>
    </source>
</reference>
<dbReference type="SUPFAM" id="SSF158544">
    <property type="entry name" value="GspK insert domain-like"/>
    <property type="match status" value="2"/>
</dbReference>
<sequence>MSRWCRTKLFKLGSQLLNNRLSRNGFTRKTKLPKFGQRQKGTVLITVVLIAAFVIVLVVEASKTITYQKQLSSNLINRDQAYSYLLGMEELAKIWLKKAFENTKEETVHLNQPWAQDDITFPLDGGGMTASIRDMQSCFNLNTIAVASTGGERGGNDPNARGGGNNPGGNNPGGNTRGGGNNTGGGFNSATGAANETPGQKILGQLIRKVNDKTEISGDALATAVRDWIDEDTIEAGPDGAEDAYYQALEFPYRTANGLIAHESELRGIKDFSQPLYNLLRPHICVLPDKDINQINVNTITAESAALLFAVIDAGATNSRSITLADVSSAISNRPEEGYEKVDDFLNEFGEKKNDIGESARGMLEVKSSYFQMSAKAEIGKTRVAMKTLFKKDDENNFKVVSRYFGRE</sequence>
<gene>
    <name evidence="14" type="ORF">FLL46_20255</name>
</gene>
<dbReference type="Gene3D" id="3.30.1300.30">
    <property type="entry name" value="GSPII I/J protein-like"/>
    <property type="match status" value="1"/>
</dbReference>
<evidence type="ECO:0000256" key="10">
    <source>
        <dbReference type="SAM" id="MobiDB-lite"/>
    </source>
</evidence>
<keyword evidence="8 11" id="KW-1133">Transmembrane helix</keyword>
<dbReference type="InterPro" id="IPR038072">
    <property type="entry name" value="GspK_central_sf"/>
</dbReference>
<evidence type="ECO:0000256" key="5">
    <source>
        <dbReference type="ARBA" id="ARBA00022519"/>
    </source>
</evidence>
<feature type="compositionally biased region" description="Gly residues" evidence="10">
    <location>
        <begin position="161"/>
        <end position="187"/>
    </location>
</feature>
<dbReference type="InterPro" id="IPR005628">
    <property type="entry name" value="GspK"/>
</dbReference>
<keyword evidence="4" id="KW-1003">Cell membrane</keyword>
<keyword evidence="5" id="KW-0997">Cell inner membrane</keyword>
<evidence type="ECO:0000256" key="3">
    <source>
        <dbReference type="ARBA" id="ARBA00022448"/>
    </source>
</evidence>
<keyword evidence="3" id="KW-0813">Transport</keyword>